<name>A0ABU1TFT3_9SPHI</name>
<keyword evidence="6" id="KW-1185">Reference proteome</keyword>
<dbReference type="PANTHER" id="PTHR42812">
    <property type="entry name" value="BETA-XYLOSIDASE"/>
    <property type="match status" value="1"/>
</dbReference>
<accession>A0ABU1TFT3</accession>
<comment type="similarity">
    <text evidence="1">Belongs to the glycosyl hydrolase 43 family.</text>
</comment>
<sequence length="170" mass="19407">MNYIKNIALAATLCLSAFLAQAQKPGQNKTKGNAYFVNPIFAGDYPDPSIMREGDNYYIVHSSFEFYPGLLIWQSKDLVNWTPVTHALNKYVGSVWAPNLVKYKNKYYIYFPANNSNFVVTADSINGPWTEPVELKANFIDPGHFTDKDGKRYLYFNNGAICRCRMMAYL</sequence>
<keyword evidence="4" id="KW-0732">Signal</keyword>
<evidence type="ECO:0000256" key="1">
    <source>
        <dbReference type="ARBA" id="ARBA00009865"/>
    </source>
</evidence>
<gene>
    <name evidence="5" type="ORF">J2W55_004067</name>
</gene>
<feature type="signal peptide" evidence="4">
    <location>
        <begin position="1"/>
        <end position="22"/>
    </location>
</feature>
<dbReference type="EMBL" id="JAVDUU010000004">
    <property type="protein sequence ID" value="MDR6944207.1"/>
    <property type="molecule type" value="Genomic_DNA"/>
</dbReference>
<protein>
    <submittedName>
        <fullName evidence="5">Beta-xylosidase</fullName>
    </submittedName>
</protein>
<dbReference type="InterPro" id="IPR051795">
    <property type="entry name" value="Glycosyl_Hydrlase_43"/>
</dbReference>
<dbReference type="PANTHER" id="PTHR42812:SF2">
    <property type="entry name" value="XYLOSIDASE_ARABINOSIDASE"/>
    <property type="match status" value="1"/>
</dbReference>
<organism evidence="5 6">
    <name type="scientific">Mucilaginibacter pocheonensis</name>
    <dbReference type="NCBI Taxonomy" id="398050"/>
    <lineage>
        <taxon>Bacteria</taxon>
        <taxon>Pseudomonadati</taxon>
        <taxon>Bacteroidota</taxon>
        <taxon>Sphingobacteriia</taxon>
        <taxon>Sphingobacteriales</taxon>
        <taxon>Sphingobacteriaceae</taxon>
        <taxon>Mucilaginibacter</taxon>
    </lineage>
</organism>
<dbReference type="Pfam" id="PF04616">
    <property type="entry name" value="Glyco_hydro_43"/>
    <property type="match status" value="1"/>
</dbReference>
<dbReference type="SUPFAM" id="SSF75005">
    <property type="entry name" value="Arabinanase/levansucrase/invertase"/>
    <property type="match status" value="1"/>
</dbReference>
<keyword evidence="2" id="KW-0378">Hydrolase</keyword>
<dbReference type="InterPro" id="IPR006710">
    <property type="entry name" value="Glyco_hydro_43"/>
</dbReference>
<evidence type="ECO:0000313" key="5">
    <source>
        <dbReference type="EMBL" id="MDR6944207.1"/>
    </source>
</evidence>
<evidence type="ECO:0000256" key="3">
    <source>
        <dbReference type="ARBA" id="ARBA00023295"/>
    </source>
</evidence>
<proteinExistence type="inferred from homology"/>
<dbReference type="Proteomes" id="UP001247620">
    <property type="component" value="Unassembled WGS sequence"/>
</dbReference>
<evidence type="ECO:0000256" key="2">
    <source>
        <dbReference type="ARBA" id="ARBA00022801"/>
    </source>
</evidence>
<dbReference type="InterPro" id="IPR023296">
    <property type="entry name" value="Glyco_hydro_beta-prop_sf"/>
</dbReference>
<reference evidence="5 6" key="1">
    <citation type="submission" date="2023-07" db="EMBL/GenBank/DDBJ databases">
        <title>Sorghum-associated microbial communities from plants grown in Nebraska, USA.</title>
        <authorList>
            <person name="Schachtman D."/>
        </authorList>
    </citation>
    <scope>NUCLEOTIDE SEQUENCE [LARGE SCALE GENOMIC DNA]</scope>
    <source>
        <strain evidence="5 6">3262</strain>
    </source>
</reference>
<evidence type="ECO:0000256" key="4">
    <source>
        <dbReference type="SAM" id="SignalP"/>
    </source>
</evidence>
<dbReference type="Gene3D" id="2.115.10.20">
    <property type="entry name" value="Glycosyl hydrolase domain, family 43"/>
    <property type="match status" value="1"/>
</dbReference>
<comment type="caution">
    <text evidence="5">The sequence shown here is derived from an EMBL/GenBank/DDBJ whole genome shotgun (WGS) entry which is preliminary data.</text>
</comment>
<evidence type="ECO:0000313" key="6">
    <source>
        <dbReference type="Proteomes" id="UP001247620"/>
    </source>
</evidence>
<keyword evidence="3" id="KW-0326">Glycosidase</keyword>
<feature type="chain" id="PRO_5047297300" evidence="4">
    <location>
        <begin position="23"/>
        <end position="170"/>
    </location>
</feature>
<dbReference type="RefSeq" id="WP_310099843.1">
    <property type="nucleotide sequence ID" value="NZ_JAVDUU010000004.1"/>
</dbReference>